<dbReference type="PROSITE" id="PS50011">
    <property type="entry name" value="PROTEIN_KINASE_DOM"/>
    <property type="match status" value="1"/>
</dbReference>
<name>F0XVN2_AURAN</name>
<keyword evidence="5" id="KW-0808">Transferase</keyword>
<dbReference type="GO" id="GO:0005856">
    <property type="term" value="C:cytoskeleton"/>
    <property type="evidence" value="ECO:0007669"/>
    <property type="project" value="UniProtKB-SubCell"/>
</dbReference>
<reference evidence="13 14" key="1">
    <citation type="journal article" date="2011" name="Proc. Natl. Acad. Sci. U.S.A.">
        <title>Niche of harmful alga Aureococcus anophagefferens revealed through ecogenomics.</title>
        <authorList>
            <person name="Gobler C.J."/>
            <person name="Berry D.L."/>
            <person name="Dyhrman S.T."/>
            <person name="Wilhelm S.W."/>
            <person name="Salamov A."/>
            <person name="Lobanov A.V."/>
            <person name="Zhang Y."/>
            <person name="Collier J.L."/>
            <person name="Wurch L.L."/>
            <person name="Kustka A.B."/>
            <person name="Dill B.D."/>
            <person name="Shah M."/>
            <person name="VerBerkmoes N.C."/>
            <person name="Kuo A."/>
            <person name="Terry A."/>
            <person name="Pangilinan J."/>
            <person name="Lindquist E.A."/>
            <person name="Lucas S."/>
            <person name="Paulsen I.T."/>
            <person name="Hattenrath-Lehmann T.K."/>
            <person name="Talmage S.C."/>
            <person name="Walker E.A."/>
            <person name="Koch F."/>
            <person name="Burson A.M."/>
            <person name="Marcoval M.A."/>
            <person name="Tang Y.Z."/>
            <person name="Lecleir G.R."/>
            <person name="Coyne K.J."/>
            <person name="Berg G.M."/>
            <person name="Bertrand E.M."/>
            <person name="Saito M.A."/>
            <person name="Gladyshev V.N."/>
            <person name="Grigoriev I.V."/>
        </authorList>
    </citation>
    <scope>NUCLEOTIDE SEQUENCE [LARGE SCALE GENOMIC DNA]</scope>
    <source>
        <strain evidence="14">CCMP 1984</strain>
    </source>
</reference>
<dbReference type="InterPro" id="IPR011009">
    <property type="entry name" value="Kinase-like_dom_sf"/>
</dbReference>
<gene>
    <name evidence="13" type="ORF">AURANDRAFT_5353</name>
</gene>
<organism evidence="14">
    <name type="scientific">Aureococcus anophagefferens</name>
    <name type="common">Harmful bloom alga</name>
    <dbReference type="NCBI Taxonomy" id="44056"/>
    <lineage>
        <taxon>Eukaryota</taxon>
        <taxon>Sar</taxon>
        <taxon>Stramenopiles</taxon>
        <taxon>Ochrophyta</taxon>
        <taxon>Pelagophyceae</taxon>
        <taxon>Pelagomonadales</taxon>
        <taxon>Pelagomonadaceae</taxon>
        <taxon>Aureococcus</taxon>
    </lineage>
</organism>
<dbReference type="InterPro" id="IPR000719">
    <property type="entry name" value="Prot_kinase_dom"/>
</dbReference>
<dbReference type="OrthoDB" id="266718at2759"/>
<comment type="catalytic activity">
    <reaction evidence="10">
        <text>L-threonyl-[protein] + ATP = O-phospho-L-threonyl-[protein] + ADP + H(+)</text>
        <dbReference type="Rhea" id="RHEA:46608"/>
        <dbReference type="Rhea" id="RHEA-COMP:11060"/>
        <dbReference type="Rhea" id="RHEA-COMP:11605"/>
        <dbReference type="ChEBI" id="CHEBI:15378"/>
        <dbReference type="ChEBI" id="CHEBI:30013"/>
        <dbReference type="ChEBI" id="CHEBI:30616"/>
        <dbReference type="ChEBI" id="CHEBI:61977"/>
        <dbReference type="ChEBI" id="CHEBI:456216"/>
        <dbReference type="EC" id="2.7.11.1"/>
    </reaction>
</comment>
<sequence length="250" mass="28669">SAGKVYKGRRKFTGQTVALKFISKHGKSERDMRNLRQEIAILSALDHENVVKMFDYFETEREFCVVTEFAQGELFEILEEDGTLPEDTVRDIARQLVKALHYLHSQRIIHRDLKPQNVLLGANGRVKLCDFGFARAMSMDTIVLTSIKGTPLYMAPELVKEQPYDHTVDLWSLGVILFELLVGQPPFYTNSIYSLINHIVKDPVVFPSHVSEQFESFLSGLLQKDPRKRLAWPQLLEHPLVQDTAEDEAR</sequence>
<dbReference type="PANTHER" id="PTHR22983:SF6">
    <property type="entry name" value="SERINE_THREONINE-PROTEIN KINASE 36"/>
    <property type="match status" value="1"/>
</dbReference>
<evidence type="ECO:0000313" key="13">
    <source>
        <dbReference type="EMBL" id="EGB12629.1"/>
    </source>
</evidence>
<evidence type="ECO:0000313" key="14">
    <source>
        <dbReference type="Proteomes" id="UP000002729"/>
    </source>
</evidence>
<dbReference type="GO" id="GO:0005524">
    <property type="term" value="F:ATP binding"/>
    <property type="evidence" value="ECO:0007669"/>
    <property type="project" value="UniProtKB-KW"/>
</dbReference>
<dbReference type="InParanoid" id="F0XVN2"/>
<evidence type="ECO:0000259" key="12">
    <source>
        <dbReference type="PROSITE" id="PS50011"/>
    </source>
</evidence>
<keyword evidence="4" id="KW-0723">Serine/threonine-protein kinase</keyword>
<feature type="domain" description="Protein kinase" evidence="12">
    <location>
        <begin position="1"/>
        <end position="241"/>
    </location>
</feature>
<keyword evidence="3" id="KW-0963">Cytoplasm</keyword>
<keyword evidence="14" id="KW-1185">Reference proteome</keyword>
<dbReference type="Pfam" id="PF00069">
    <property type="entry name" value="Pkinase"/>
    <property type="match status" value="1"/>
</dbReference>
<accession>F0XVN2</accession>
<keyword evidence="8" id="KW-0067">ATP-binding</keyword>
<dbReference type="CDD" id="cd14002">
    <property type="entry name" value="STKc_STK36"/>
    <property type="match status" value="1"/>
</dbReference>
<dbReference type="GeneID" id="20222308"/>
<dbReference type="PROSITE" id="PS00108">
    <property type="entry name" value="PROTEIN_KINASE_ST"/>
    <property type="match status" value="1"/>
</dbReference>
<dbReference type="GO" id="GO:0004674">
    <property type="term" value="F:protein serine/threonine kinase activity"/>
    <property type="evidence" value="ECO:0007669"/>
    <property type="project" value="UniProtKB-KW"/>
</dbReference>
<dbReference type="EMBL" id="GL833120">
    <property type="protein sequence ID" value="EGB12629.1"/>
    <property type="molecule type" value="Genomic_DNA"/>
</dbReference>
<evidence type="ECO:0000256" key="9">
    <source>
        <dbReference type="ARBA" id="ARBA00023212"/>
    </source>
</evidence>
<dbReference type="PANTHER" id="PTHR22983">
    <property type="entry name" value="PROTEIN KINASE RELATED"/>
    <property type="match status" value="1"/>
</dbReference>
<dbReference type="KEGG" id="aaf:AURANDRAFT_5353"/>
<keyword evidence="9" id="KW-0206">Cytoskeleton</keyword>
<comment type="catalytic activity">
    <reaction evidence="11">
        <text>L-seryl-[protein] + ATP = O-phospho-L-seryl-[protein] + ADP + H(+)</text>
        <dbReference type="Rhea" id="RHEA:17989"/>
        <dbReference type="Rhea" id="RHEA-COMP:9863"/>
        <dbReference type="Rhea" id="RHEA-COMP:11604"/>
        <dbReference type="ChEBI" id="CHEBI:15378"/>
        <dbReference type="ChEBI" id="CHEBI:29999"/>
        <dbReference type="ChEBI" id="CHEBI:30616"/>
        <dbReference type="ChEBI" id="CHEBI:83421"/>
        <dbReference type="ChEBI" id="CHEBI:456216"/>
        <dbReference type="EC" id="2.7.11.1"/>
    </reaction>
</comment>
<dbReference type="SMART" id="SM00220">
    <property type="entry name" value="S_TKc"/>
    <property type="match status" value="1"/>
</dbReference>
<evidence type="ECO:0000256" key="4">
    <source>
        <dbReference type="ARBA" id="ARBA00022527"/>
    </source>
</evidence>
<keyword evidence="6" id="KW-0547">Nucleotide-binding</keyword>
<proteinExistence type="predicted"/>
<dbReference type="GO" id="GO:0005737">
    <property type="term" value="C:cytoplasm"/>
    <property type="evidence" value="ECO:0007669"/>
    <property type="project" value="TreeGrafter"/>
</dbReference>
<dbReference type="eggNOG" id="KOG0597">
    <property type="taxonomic scope" value="Eukaryota"/>
</dbReference>
<comment type="subcellular location">
    <subcellularLocation>
        <location evidence="1">Cytoplasm</location>
        <location evidence="1">Cytoskeleton</location>
    </subcellularLocation>
</comment>
<feature type="non-terminal residue" evidence="13">
    <location>
        <position position="1"/>
    </location>
</feature>
<evidence type="ECO:0000256" key="10">
    <source>
        <dbReference type="ARBA" id="ARBA00047899"/>
    </source>
</evidence>
<protein>
    <recommendedName>
        <fullName evidence="2">non-specific serine/threonine protein kinase</fullName>
        <ecNumber evidence="2">2.7.11.1</ecNumber>
    </recommendedName>
</protein>
<keyword evidence="7" id="KW-0418">Kinase</keyword>
<dbReference type="FunFam" id="1.10.510.10:FF:000292">
    <property type="entry name" value="Serine/threonine-protein kinase 36"/>
    <property type="match status" value="1"/>
</dbReference>
<dbReference type="AlphaFoldDB" id="F0XVN2"/>
<dbReference type="Gene3D" id="1.10.510.10">
    <property type="entry name" value="Transferase(Phosphotransferase) domain 1"/>
    <property type="match status" value="1"/>
</dbReference>
<dbReference type="InterPro" id="IPR008271">
    <property type="entry name" value="Ser/Thr_kinase_AS"/>
</dbReference>
<evidence type="ECO:0000256" key="7">
    <source>
        <dbReference type="ARBA" id="ARBA00022777"/>
    </source>
</evidence>
<evidence type="ECO:0000256" key="1">
    <source>
        <dbReference type="ARBA" id="ARBA00004245"/>
    </source>
</evidence>
<evidence type="ECO:0000256" key="3">
    <source>
        <dbReference type="ARBA" id="ARBA00022490"/>
    </source>
</evidence>
<dbReference type="RefSeq" id="XP_009032107.1">
    <property type="nucleotide sequence ID" value="XM_009033859.1"/>
</dbReference>
<dbReference type="PIRSF" id="PIRSF000654">
    <property type="entry name" value="Integrin-linked_kinase"/>
    <property type="match status" value="1"/>
</dbReference>
<evidence type="ECO:0000256" key="11">
    <source>
        <dbReference type="ARBA" id="ARBA00048679"/>
    </source>
</evidence>
<evidence type="ECO:0000256" key="2">
    <source>
        <dbReference type="ARBA" id="ARBA00012513"/>
    </source>
</evidence>
<feature type="non-terminal residue" evidence="13">
    <location>
        <position position="250"/>
    </location>
</feature>
<dbReference type="Proteomes" id="UP000002729">
    <property type="component" value="Unassembled WGS sequence"/>
</dbReference>
<dbReference type="OMA" id="CNKRKPP"/>
<evidence type="ECO:0000256" key="5">
    <source>
        <dbReference type="ARBA" id="ARBA00022679"/>
    </source>
</evidence>
<dbReference type="SUPFAM" id="SSF56112">
    <property type="entry name" value="Protein kinase-like (PK-like)"/>
    <property type="match status" value="1"/>
</dbReference>
<evidence type="ECO:0000256" key="6">
    <source>
        <dbReference type="ARBA" id="ARBA00022741"/>
    </source>
</evidence>
<evidence type="ECO:0000256" key="8">
    <source>
        <dbReference type="ARBA" id="ARBA00022840"/>
    </source>
</evidence>
<dbReference type="EC" id="2.7.11.1" evidence="2"/>